<evidence type="ECO:0000313" key="3">
    <source>
        <dbReference type="Proteomes" id="UP000247892"/>
    </source>
</evidence>
<keyword evidence="3" id="KW-1185">Reference proteome</keyword>
<dbReference type="RefSeq" id="WP_110340066.1">
    <property type="nucleotide sequence ID" value="NZ_JBHVKT010000005.1"/>
</dbReference>
<dbReference type="Pfam" id="PF07336">
    <property type="entry name" value="ABATE"/>
    <property type="match status" value="1"/>
</dbReference>
<proteinExistence type="predicted"/>
<dbReference type="PANTHER" id="PTHR35525">
    <property type="entry name" value="BLL6575 PROTEIN"/>
    <property type="match status" value="1"/>
</dbReference>
<dbReference type="InterPro" id="IPR010852">
    <property type="entry name" value="ABATE"/>
</dbReference>
<dbReference type="OrthoDB" id="3211108at2"/>
<dbReference type="InterPro" id="IPR021005">
    <property type="entry name" value="Znf_CGNR"/>
</dbReference>
<dbReference type="Pfam" id="PF11706">
    <property type="entry name" value="zf-CGNR"/>
    <property type="match status" value="1"/>
</dbReference>
<dbReference type="Proteomes" id="UP000247892">
    <property type="component" value="Unassembled WGS sequence"/>
</dbReference>
<gene>
    <name evidence="2" type="ORF">BA062_22725</name>
</gene>
<reference evidence="2 3" key="1">
    <citation type="submission" date="2016-07" db="EMBL/GenBank/DDBJ databases">
        <title>Draft genome sequence of Prauserella sp. YIM 121212, isolated from alkaline soil.</title>
        <authorList>
            <person name="Ruckert C."/>
            <person name="Albersmeier A."/>
            <person name="Jiang C.-L."/>
            <person name="Jiang Y."/>
            <person name="Kalinowski J."/>
            <person name="Schneider O."/>
            <person name="Winkler A."/>
            <person name="Zotchev S.B."/>
        </authorList>
    </citation>
    <scope>NUCLEOTIDE SEQUENCE [LARGE SCALE GENOMIC DNA]</scope>
    <source>
        <strain evidence="2 3">YIM 121212</strain>
    </source>
</reference>
<dbReference type="EMBL" id="MASU01000009">
    <property type="protein sequence ID" value="PXY28670.1"/>
    <property type="molecule type" value="Genomic_DNA"/>
</dbReference>
<evidence type="ECO:0000259" key="1">
    <source>
        <dbReference type="Pfam" id="PF11706"/>
    </source>
</evidence>
<dbReference type="PANTHER" id="PTHR35525:SF3">
    <property type="entry name" value="BLL6575 PROTEIN"/>
    <property type="match status" value="1"/>
</dbReference>
<organism evidence="2 3">
    <name type="scientific">Prauserella flavalba</name>
    <dbReference type="NCBI Taxonomy" id="1477506"/>
    <lineage>
        <taxon>Bacteria</taxon>
        <taxon>Bacillati</taxon>
        <taxon>Actinomycetota</taxon>
        <taxon>Actinomycetes</taxon>
        <taxon>Pseudonocardiales</taxon>
        <taxon>Pseudonocardiaceae</taxon>
        <taxon>Prauserella</taxon>
    </lineage>
</organism>
<protein>
    <recommendedName>
        <fullName evidence="1">Zinc finger CGNR domain-containing protein</fullName>
    </recommendedName>
</protein>
<accession>A0A318LI90</accession>
<dbReference type="AlphaFoldDB" id="A0A318LI90"/>
<dbReference type="Gene3D" id="1.10.3300.10">
    <property type="entry name" value="Jann2411-like domain"/>
    <property type="match status" value="1"/>
</dbReference>
<dbReference type="InterPro" id="IPR023286">
    <property type="entry name" value="ABATE_dom_sf"/>
</dbReference>
<evidence type="ECO:0000313" key="2">
    <source>
        <dbReference type="EMBL" id="PXY28670.1"/>
    </source>
</evidence>
<name>A0A318LI90_9PSEU</name>
<dbReference type="SUPFAM" id="SSF160904">
    <property type="entry name" value="Jann2411-like"/>
    <property type="match status" value="1"/>
</dbReference>
<comment type="caution">
    <text evidence="2">The sequence shown here is derived from an EMBL/GenBank/DDBJ whole genome shotgun (WGS) entry which is preliminary data.</text>
</comment>
<sequence>MVHARSGAPGELGALEALCNSARLLDTEDALLTPASTAAWLREHGLELGEPNRKEHELLLAFRETVREHLAGTDPAASAAALNRFAKSTVAGVRWSAAGEPVVPPKREGGVEGYVASLLGILFTAGLLGELERLKVCRNPDCRYVFYDRSPGRNSVWCSMDSCGARHKMRAYRSRHAHR</sequence>
<feature type="domain" description="Zinc finger CGNR" evidence="1">
    <location>
        <begin position="133"/>
        <end position="176"/>
    </location>
</feature>